<dbReference type="InterPro" id="IPR039540">
    <property type="entry name" value="UBL3-like_ubiquitin_dom"/>
</dbReference>
<proteinExistence type="predicted"/>
<name>F0WI74_9STRA</name>
<gene>
    <name evidence="2" type="primary">AlNc14C108G6281</name>
    <name evidence="2" type="ORF">ALNC14_070960</name>
</gene>
<protein>
    <submittedName>
        <fullName evidence="2">Uncharacterized protein AlNc14C108G6281</fullName>
    </submittedName>
</protein>
<dbReference type="HOGENOM" id="CLU_162332_0_0_1"/>
<dbReference type="SUPFAM" id="SSF54236">
    <property type="entry name" value="Ubiquitin-like"/>
    <property type="match status" value="1"/>
</dbReference>
<evidence type="ECO:0000313" key="2">
    <source>
        <dbReference type="EMBL" id="CCA20953.1"/>
    </source>
</evidence>
<sequence length="118" mass="13080">MQENDLTLRFLFANHENARVILRMPPATGIGSLKATLLQHWPPDVPKVDNVSQIRFICMGRGLLQDRQTLSSARIPSFPTHPTPINVVVRSNVSNKGTSTPTTTRSDTQPIDCNCVVM</sequence>
<accession>F0WI74</accession>
<dbReference type="Pfam" id="PF13881">
    <property type="entry name" value="Rad60-SLD_2"/>
    <property type="match status" value="1"/>
</dbReference>
<dbReference type="Gene3D" id="3.10.20.90">
    <property type="entry name" value="Phosphatidylinositol 3-kinase Catalytic Subunit, Chain A, domain 1"/>
    <property type="match status" value="1"/>
</dbReference>
<dbReference type="AlphaFoldDB" id="F0WI74"/>
<feature type="domain" description="UBL3-like ubiquitin" evidence="1">
    <location>
        <begin position="6"/>
        <end position="116"/>
    </location>
</feature>
<organism evidence="2">
    <name type="scientific">Albugo laibachii Nc14</name>
    <dbReference type="NCBI Taxonomy" id="890382"/>
    <lineage>
        <taxon>Eukaryota</taxon>
        <taxon>Sar</taxon>
        <taxon>Stramenopiles</taxon>
        <taxon>Oomycota</taxon>
        <taxon>Peronosporomycetes</taxon>
        <taxon>Albuginales</taxon>
        <taxon>Albuginaceae</taxon>
        <taxon>Albugo</taxon>
    </lineage>
</organism>
<reference evidence="2" key="2">
    <citation type="submission" date="2011-02" db="EMBL/GenBank/DDBJ databases">
        <authorList>
            <person name="MacLean D."/>
        </authorList>
    </citation>
    <scope>NUCLEOTIDE SEQUENCE</scope>
</reference>
<reference evidence="2" key="1">
    <citation type="journal article" date="2011" name="PLoS Biol.">
        <title>Gene gain and loss during evolution of obligate parasitism in the white rust pathogen of Arabidopsis thaliana.</title>
        <authorList>
            <person name="Kemen E."/>
            <person name="Gardiner A."/>
            <person name="Schultz-Larsen T."/>
            <person name="Kemen A.C."/>
            <person name="Balmuth A.L."/>
            <person name="Robert-Seilaniantz A."/>
            <person name="Bailey K."/>
            <person name="Holub E."/>
            <person name="Studholme D.J."/>
            <person name="Maclean D."/>
            <person name="Jones J.D."/>
        </authorList>
    </citation>
    <scope>NUCLEOTIDE SEQUENCE</scope>
</reference>
<evidence type="ECO:0000259" key="1">
    <source>
        <dbReference type="Pfam" id="PF13881"/>
    </source>
</evidence>
<dbReference type="InterPro" id="IPR029071">
    <property type="entry name" value="Ubiquitin-like_domsf"/>
</dbReference>
<dbReference type="EMBL" id="FR824153">
    <property type="protein sequence ID" value="CCA20953.1"/>
    <property type="molecule type" value="Genomic_DNA"/>
</dbReference>